<dbReference type="InterPro" id="IPR050515">
    <property type="entry name" value="Beta-lactam/transpept"/>
</dbReference>
<dbReference type="InterPro" id="IPR012338">
    <property type="entry name" value="Beta-lactam/transpept-like"/>
</dbReference>
<evidence type="ECO:0000256" key="7">
    <source>
        <dbReference type="SAM" id="SignalP"/>
    </source>
</evidence>
<evidence type="ECO:0000256" key="3">
    <source>
        <dbReference type="ARBA" id="ARBA00012865"/>
    </source>
</evidence>
<dbReference type="SUPFAM" id="SSF56601">
    <property type="entry name" value="beta-lactamase/transpeptidase-like"/>
    <property type="match status" value="1"/>
</dbReference>
<keyword evidence="5" id="KW-0378">Hydrolase</keyword>
<evidence type="ECO:0000256" key="4">
    <source>
        <dbReference type="ARBA" id="ARBA00022729"/>
    </source>
</evidence>
<dbReference type="EMBL" id="QCXX01000003">
    <property type="protein sequence ID" value="PUV23915.1"/>
    <property type="molecule type" value="Genomic_DNA"/>
</dbReference>
<dbReference type="GO" id="GO:0005886">
    <property type="term" value="C:plasma membrane"/>
    <property type="evidence" value="ECO:0007669"/>
    <property type="project" value="TreeGrafter"/>
</dbReference>
<comment type="similarity">
    <text evidence="2">Belongs to the class-D beta-lactamase family.</text>
</comment>
<evidence type="ECO:0000256" key="1">
    <source>
        <dbReference type="ARBA" id="ARBA00001526"/>
    </source>
</evidence>
<dbReference type="EC" id="3.5.2.6" evidence="3"/>
<feature type="chain" id="PRO_5017007375" description="beta-lactamase" evidence="7">
    <location>
        <begin position="17"/>
        <end position="286"/>
    </location>
</feature>
<evidence type="ECO:0000259" key="8">
    <source>
        <dbReference type="Pfam" id="PF00905"/>
    </source>
</evidence>
<proteinExistence type="inferred from homology"/>
<dbReference type="GO" id="GO:0046677">
    <property type="term" value="P:response to antibiotic"/>
    <property type="evidence" value="ECO:0007669"/>
    <property type="project" value="UniProtKB-KW"/>
</dbReference>
<keyword evidence="10" id="KW-1185">Reference proteome</keyword>
<evidence type="ECO:0000256" key="2">
    <source>
        <dbReference type="ARBA" id="ARBA00007898"/>
    </source>
</evidence>
<dbReference type="GO" id="GO:0071555">
    <property type="term" value="P:cell wall organization"/>
    <property type="evidence" value="ECO:0007669"/>
    <property type="project" value="TreeGrafter"/>
</dbReference>
<accession>A0A363NSX4</accession>
<comment type="caution">
    <text evidence="9">The sequence shown here is derived from an EMBL/GenBank/DDBJ whole genome shotgun (WGS) entry which is preliminary data.</text>
</comment>
<feature type="signal peptide" evidence="7">
    <location>
        <begin position="1"/>
        <end position="16"/>
    </location>
</feature>
<dbReference type="OrthoDB" id="9762883at2"/>
<dbReference type="Pfam" id="PF00905">
    <property type="entry name" value="Transpeptidase"/>
    <property type="match status" value="1"/>
</dbReference>
<dbReference type="PANTHER" id="PTHR30627">
    <property type="entry name" value="PEPTIDOGLYCAN D,D-TRANSPEPTIDASE"/>
    <property type="match status" value="1"/>
</dbReference>
<feature type="domain" description="Penicillin-binding protein transpeptidase" evidence="8">
    <location>
        <begin position="75"/>
        <end position="258"/>
    </location>
</feature>
<keyword evidence="6" id="KW-0046">Antibiotic resistance</keyword>
<dbReference type="Proteomes" id="UP000250831">
    <property type="component" value="Unassembled WGS sequence"/>
</dbReference>
<evidence type="ECO:0000313" key="10">
    <source>
        <dbReference type="Proteomes" id="UP000250831"/>
    </source>
</evidence>
<organism evidence="9 10">
    <name type="scientific">Sphingobacterium athyrii</name>
    <dbReference type="NCBI Taxonomy" id="2152717"/>
    <lineage>
        <taxon>Bacteria</taxon>
        <taxon>Pseudomonadati</taxon>
        <taxon>Bacteroidota</taxon>
        <taxon>Sphingobacteriia</taxon>
        <taxon>Sphingobacteriales</taxon>
        <taxon>Sphingobacteriaceae</taxon>
        <taxon>Sphingobacterium</taxon>
    </lineage>
</organism>
<dbReference type="InterPro" id="IPR001460">
    <property type="entry name" value="PCN-bd_Tpept"/>
</dbReference>
<gene>
    <name evidence="9" type="ORF">DCO56_11045</name>
</gene>
<protein>
    <recommendedName>
        <fullName evidence="3">beta-lactamase</fullName>
        <ecNumber evidence="3">3.5.2.6</ecNumber>
    </recommendedName>
</protein>
<dbReference type="Gene3D" id="3.40.710.10">
    <property type="entry name" value="DD-peptidase/beta-lactamase superfamily"/>
    <property type="match status" value="1"/>
</dbReference>
<dbReference type="GO" id="GO:0008658">
    <property type="term" value="F:penicillin binding"/>
    <property type="evidence" value="ECO:0007669"/>
    <property type="project" value="InterPro"/>
</dbReference>
<sequence length="286" mass="33103">MKRFILSIFVFMPVLAYSQLQGTLGLTSPKIEDSIIVRSDFKRYFDACEVDGSIAIYDNARKSWILSDTLGTKQQDLPASTFKIINMLIALETGTIKDENDIVKWPGKTDTVKYGYRPSIYHDITVKEAFEVSAGWAFVELSKRIGKERYKSYLAKCHYGNLDLSQTDPDFWNYGKFAISPINQVIFLKELYDGILPFSKRNMDIVRRVMLTEQQKGYSIRSKTGWTRQDGINTGWWIGYLTTNDNVYFFATRLRQYRKNNKPSFGNCRKEITLSVLKDLAAYRQN</sequence>
<evidence type="ECO:0000313" key="9">
    <source>
        <dbReference type="EMBL" id="PUV23915.1"/>
    </source>
</evidence>
<comment type="catalytic activity">
    <reaction evidence="1">
        <text>a beta-lactam + H2O = a substituted beta-amino acid</text>
        <dbReference type="Rhea" id="RHEA:20401"/>
        <dbReference type="ChEBI" id="CHEBI:15377"/>
        <dbReference type="ChEBI" id="CHEBI:35627"/>
        <dbReference type="ChEBI" id="CHEBI:140347"/>
        <dbReference type="EC" id="3.5.2.6"/>
    </reaction>
</comment>
<evidence type="ECO:0000256" key="6">
    <source>
        <dbReference type="ARBA" id="ARBA00023251"/>
    </source>
</evidence>
<name>A0A363NSX4_9SPHI</name>
<dbReference type="PANTHER" id="PTHR30627:SF6">
    <property type="entry name" value="BETA-LACTAMASE YBXI-RELATED"/>
    <property type="match status" value="1"/>
</dbReference>
<reference evidence="9 10" key="1">
    <citation type="submission" date="2018-04" db="EMBL/GenBank/DDBJ databases">
        <title>Sphingobacterium sp. M46 Genome.</title>
        <authorList>
            <person name="Cheng J."/>
            <person name="Li Y."/>
        </authorList>
    </citation>
    <scope>NUCLEOTIDE SEQUENCE [LARGE SCALE GENOMIC DNA]</scope>
    <source>
        <strain evidence="9 10">M46</strain>
    </source>
</reference>
<evidence type="ECO:0000256" key="5">
    <source>
        <dbReference type="ARBA" id="ARBA00022801"/>
    </source>
</evidence>
<dbReference type="AlphaFoldDB" id="A0A363NSX4"/>
<dbReference type="GO" id="GO:0008800">
    <property type="term" value="F:beta-lactamase activity"/>
    <property type="evidence" value="ECO:0007669"/>
    <property type="project" value="UniProtKB-EC"/>
</dbReference>
<keyword evidence="4 7" id="KW-0732">Signal</keyword>